<evidence type="ECO:0008006" key="3">
    <source>
        <dbReference type="Google" id="ProtNLM"/>
    </source>
</evidence>
<protein>
    <recommendedName>
        <fullName evidence="3">CCHC-type domain-containing protein</fullName>
    </recommendedName>
</protein>
<keyword evidence="2" id="KW-1185">Reference proteome</keyword>
<comment type="caution">
    <text evidence="1">The sequence shown here is derived from an EMBL/GenBank/DDBJ whole genome shotgun (WGS) entry which is preliminary data.</text>
</comment>
<proteinExistence type="predicted"/>
<evidence type="ECO:0000313" key="1">
    <source>
        <dbReference type="EMBL" id="GJS58086.1"/>
    </source>
</evidence>
<reference evidence="1" key="2">
    <citation type="submission" date="2022-01" db="EMBL/GenBank/DDBJ databases">
        <authorList>
            <person name="Yamashiro T."/>
            <person name="Shiraishi A."/>
            <person name="Satake H."/>
            <person name="Nakayama K."/>
        </authorList>
    </citation>
    <scope>NUCLEOTIDE SEQUENCE</scope>
</reference>
<name>A0ABQ4WYU7_9ASTR</name>
<gene>
    <name evidence="1" type="ORF">Tco_0652870</name>
</gene>
<organism evidence="1 2">
    <name type="scientific">Tanacetum coccineum</name>
    <dbReference type="NCBI Taxonomy" id="301880"/>
    <lineage>
        <taxon>Eukaryota</taxon>
        <taxon>Viridiplantae</taxon>
        <taxon>Streptophyta</taxon>
        <taxon>Embryophyta</taxon>
        <taxon>Tracheophyta</taxon>
        <taxon>Spermatophyta</taxon>
        <taxon>Magnoliopsida</taxon>
        <taxon>eudicotyledons</taxon>
        <taxon>Gunneridae</taxon>
        <taxon>Pentapetalae</taxon>
        <taxon>asterids</taxon>
        <taxon>campanulids</taxon>
        <taxon>Asterales</taxon>
        <taxon>Asteraceae</taxon>
        <taxon>Asteroideae</taxon>
        <taxon>Anthemideae</taxon>
        <taxon>Anthemidinae</taxon>
        <taxon>Tanacetum</taxon>
    </lineage>
</organism>
<reference evidence="1" key="1">
    <citation type="journal article" date="2022" name="Int. J. Mol. Sci.">
        <title>Draft Genome of Tanacetum Coccineum: Genomic Comparison of Closely Related Tanacetum-Family Plants.</title>
        <authorList>
            <person name="Yamashiro T."/>
            <person name="Shiraishi A."/>
            <person name="Nakayama K."/>
            <person name="Satake H."/>
        </authorList>
    </citation>
    <scope>NUCLEOTIDE SEQUENCE</scope>
</reference>
<dbReference type="EMBL" id="BQNB010009055">
    <property type="protein sequence ID" value="GJS58086.1"/>
    <property type="molecule type" value="Genomic_DNA"/>
</dbReference>
<evidence type="ECO:0000313" key="2">
    <source>
        <dbReference type="Proteomes" id="UP001151760"/>
    </source>
</evidence>
<dbReference type="Proteomes" id="UP001151760">
    <property type="component" value="Unassembled WGS sequence"/>
</dbReference>
<sequence length="157" mass="17565">MVKLRFRIFKEQSQGYSVNAGKSQATGTRVINTVGEANTNQLRAIMCYNCRGEGHMAKSTRILADILEEMEDCDDLQLQKTSNFKACHVDAYDSDYDDEATASAIFMASLSLVGSLNGDTVAPTYNSHILSEVPHYDTYHENDVLNLLFKRRSILNT</sequence>
<accession>A0ABQ4WYU7</accession>